<evidence type="ECO:0000313" key="2">
    <source>
        <dbReference type="Proteomes" id="UP000233551"/>
    </source>
</evidence>
<gene>
    <name evidence="1" type="ORF">CRG98_034084</name>
</gene>
<dbReference type="Proteomes" id="UP000233551">
    <property type="component" value="Unassembled WGS sequence"/>
</dbReference>
<dbReference type="AlphaFoldDB" id="A0A2I0IQ63"/>
<organism evidence="1 2">
    <name type="scientific">Punica granatum</name>
    <name type="common">Pomegranate</name>
    <dbReference type="NCBI Taxonomy" id="22663"/>
    <lineage>
        <taxon>Eukaryota</taxon>
        <taxon>Viridiplantae</taxon>
        <taxon>Streptophyta</taxon>
        <taxon>Embryophyta</taxon>
        <taxon>Tracheophyta</taxon>
        <taxon>Spermatophyta</taxon>
        <taxon>Magnoliopsida</taxon>
        <taxon>eudicotyledons</taxon>
        <taxon>Gunneridae</taxon>
        <taxon>Pentapetalae</taxon>
        <taxon>rosids</taxon>
        <taxon>malvids</taxon>
        <taxon>Myrtales</taxon>
        <taxon>Lythraceae</taxon>
        <taxon>Punica</taxon>
    </lineage>
</organism>
<reference evidence="1 2" key="1">
    <citation type="submission" date="2017-11" db="EMBL/GenBank/DDBJ databases">
        <title>De-novo sequencing of pomegranate (Punica granatum L.) genome.</title>
        <authorList>
            <person name="Akparov Z."/>
            <person name="Amiraslanov A."/>
            <person name="Hajiyeva S."/>
            <person name="Abbasov M."/>
            <person name="Kaur K."/>
            <person name="Hamwieh A."/>
            <person name="Solovyev V."/>
            <person name="Salamov A."/>
            <person name="Braich B."/>
            <person name="Kosarev P."/>
            <person name="Mahmoud A."/>
            <person name="Hajiyev E."/>
            <person name="Babayeva S."/>
            <person name="Izzatullayeva V."/>
            <person name="Mammadov A."/>
            <person name="Mammadov A."/>
            <person name="Sharifova S."/>
            <person name="Ojaghi J."/>
            <person name="Eynullazada K."/>
            <person name="Bayramov B."/>
            <person name="Abdulazimova A."/>
            <person name="Shahmuradov I."/>
        </authorList>
    </citation>
    <scope>NUCLEOTIDE SEQUENCE [LARGE SCALE GENOMIC DNA]</scope>
    <source>
        <strain evidence="2">cv. AG2017</strain>
        <tissue evidence="1">Leaf</tissue>
    </source>
</reference>
<sequence>MCHIEFATALSRRSMIRLEEERRLVQHGEGAITCRRYSTVLDRRPASASLGVIRRSHPSVAQSKILRSPPFLVYLSWNDCDQVFLDSVSGLIRSSSILAMGCRAKDPSSSGGDVSGVELILLVGLVGLLIAMGSDEEEAVAQINTVYVPRGVPQRFETSGKILKLEGFTKMLDDEGKSSWLTQGFFFLSGEKDMKLAVLRGVYILSHIVVGVVVI</sequence>
<evidence type="ECO:0000313" key="1">
    <source>
        <dbReference type="EMBL" id="PKI45566.1"/>
    </source>
</evidence>
<dbReference type="EMBL" id="PGOL01002706">
    <property type="protein sequence ID" value="PKI45566.1"/>
    <property type="molecule type" value="Genomic_DNA"/>
</dbReference>
<proteinExistence type="predicted"/>
<protein>
    <submittedName>
        <fullName evidence="1">Uncharacterized protein</fullName>
    </submittedName>
</protein>
<accession>A0A2I0IQ63</accession>
<name>A0A2I0IQ63_PUNGR</name>
<comment type="caution">
    <text evidence="1">The sequence shown here is derived from an EMBL/GenBank/DDBJ whole genome shotgun (WGS) entry which is preliminary data.</text>
</comment>
<keyword evidence="2" id="KW-1185">Reference proteome</keyword>